<gene>
    <name evidence="9" type="primary">LOC106114521</name>
</gene>
<dbReference type="InterPro" id="IPR013273">
    <property type="entry name" value="ADAMTS/ADAMTS-like"/>
</dbReference>
<dbReference type="InterPro" id="IPR000884">
    <property type="entry name" value="TSP1_rpt"/>
</dbReference>
<evidence type="ECO:0000256" key="2">
    <source>
        <dbReference type="ARBA" id="ARBA00022525"/>
    </source>
</evidence>
<dbReference type="PANTHER" id="PTHR13723">
    <property type="entry name" value="ADAMTS A DISINTEGRIN AND METALLOPROTEASE WITH THROMBOSPONDIN MOTIFS PROTEASE"/>
    <property type="match status" value="1"/>
</dbReference>
<evidence type="ECO:0000256" key="5">
    <source>
        <dbReference type="ARBA" id="ARBA00023157"/>
    </source>
</evidence>
<dbReference type="Pfam" id="PF00090">
    <property type="entry name" value="TSP_1"/>
    <property type="match status" value="1"/>
</dbReference>
<dbReference type="InterPro" id="IPR050439">
    <property type="entry name" value="ADAMTS_ADAMTS-like"/>
</dbReference>
<dbReference type="GO" id="GO:0006508">
    <property type="term" value="P:proteolysis"/>
    <property type="evidence" value="ECO:0007669"/>
    <property type="project" value="TreeGrafter"/>
</dbReference>
<dbReference type="GO" id="GO:0005576">
    <property type="term" value="C:extracellular region"/>
    <property type="evidence" value="ECO:0007669"/>
    <property type="project" value="UniProtKB-SubCell"/>
</dbReference>
<proteinExistence type="predicted"/>
<feature type="disulfide bond" evidence="6">
    <location>
        <begin position="61"/>
        <end position="111"/>
    </location>
</feature>
<name>A0AAJ6Z1H1_PAPXU</name>
<feature type="disulfide bond" evidence="6">
    <location>
        <begin position="72"/>
        <end position="96"/>
    </location>
</feature>
<reference evidence="9" key="1">
    <citation type="submission" date="2025-08" db="UniProtKB">
        <authorList>
            <consortium name="RefSeq"/>
        </authorList>
    </citation>
    <scope>IDENTIFICATION</scope>
</reference>
<keyword evidence="5 6" id="KW-1015">Disulfide bond</keyword>
<organism evidence="9">
    <name type="scientific">Papilio xuthus</name>
    <name type="common">Asian swallowtail butterfly</name>
    <dbReference type="NCBI Taxonomy" id="66420"/>
    <lineage>
        <taxon>Eukaryota</taxon>
        <taxon>Metazoa</taxon>
        <taxon>Ecdysozoa</taxon>
        <taxon>Arthropoda</taxon>
        <taxon>Hexapoda</taxon>
        <taxon>Insecta</taxon>
        <taxon>Pterygota</taxon>
        <taxon>Neoptera</taxon>
        <taxon>Endopterygota</taxon>
        <taxon>Lepidoptera</taxon>
        <taxon>Glossata</taxon>
        <taxon>Ditrysia</taxon>
        <taxon>Papilionoidea</taxon>
        <taxon>Papilionidae</taxon>
        <taxon>Papilioninae</taxon>
        <taxon>Papilio</taxon>
    </lineage>
</organism>
<dbReference type="SUPFAM" id="SSF82895">
    <property type="entry name" value="TSP-1 type 1 repeat"/>
    <property type="match status" value="4"/>
</dbReference>
<feature type="domain" description="PLAC" evidence="8">
    <location>
        <begin position="760"/>
        <end position="797"/>
    </location>
</feature>
<dbReference type="InterPro" id="IPR010294">
    <property type="entry name" value="ADAMTS_spacer1"/>
</dbReference>
<dbReference type="GO" id="GO:0030198">
    <property type="term" value="P:extracellular matrix organization"/>
    <property type="evidence" value="ECO:0007669"/>
    <property type="project" value="InterPro"/>
</dbReference>
<dbReference type="InterPro" id="IPR036383">
    <property type="entry name" value="TSP1_rpt_sf"/>
</dbReference>
<dbReference type="Gene3D" id="2.60.120.830">
    <property type="match status" value="1"/>
</dbReference>
<dbReference type="SMART" id="SM00209">
    <property type="entry name" value="TSP1"/>
    <property type="match status" value="5"/>
</dbReference>
<accession>A0AAJ6Z1H1</accession>
<evidence type="ECO:0000256" key="6">
    <source>
        <dbReference type="PIRSR" id="PIRSR613273-3"/>
    </source>
</evidence>
<dbReference type="PROSITE" id="PS50092">
    <property type="entry name" value="TSP1"/>
    <property type="match status" value="4"/>
</dbReference>
<comment type="subcellular location">
    <subcellularLocation>
        <location evidence="1">Secreted</location>
    </subcellularLocation>
</comment>
<dbReference type="PANTHER" id="PTHR13723:SF316">
    <property type="entry name" value="LONELY HEART, ISOFORM A"/>
    <property type="match status" value="1"/>
</dbReference>
<dbReference type="PRINTS" id="PR01857">
    <property type="entry name" value="ADAMTSFAMILY"/>
</dbReference>
<protein>
    <submittedName>
        <fullName evidence="9">ADAMTS-like protein 4</fullName>
    </submittedName>
</protein>
<evidence type="ECO:0000256" key="4">
    <source>
        <dbReference type="ARBA" id="ARBA00022737"/>
    </source>
</evidence>
<dbReference type="PROSITE" id="PS50900">
    <property type="entry name" value="PLAC"/>
    <property type="match status" value="1"/>
</dbReference>
<feature type="compositionally biased region" description="Polar residues" evidence="7">
    <location>
        <begin position="334"/>
        <end position="347"/>
    </location>
</feature>
<dbReference type="GeneID" id="106114521"/>
<dbReference type="Pfam" id="PF19030">
    <property type="entry name" value="TSP1_ADAMTS"/>
    <property type="match status" value="3"/>
</dbReference>
<evidence type="ECO:0000256" key="3">
    <source>
        <dbReference type="ARBA" id="ARBA00022729"/>
    </source>
</evidence>
<keyword evidence="3" id="KW-0732">Signal</keyword>
<keyword evidence="2" id="KW-0964">Secreted</keyword>
<dbReference type="Pfam" id="PF08686">
    <property type="entry name" value="PLAC"/>
    <property type="match status" value="1"/>
</dbReference>
<dbReference type="GO" id="GO:0004222">
    <property type="term" value="F:metalloendopeptidase activity"/>
    <property type="evidence" value="ECO:0007669"/>
    <property type="project" value="TreeGrafter"/>
</dbReference>
<dbReference type="Pfam" id="PF05986">
    <property type="entry name" value="ADAMTS_spacer1"/>
    <property type="match status" value="1"/>
</dbReference>
<dbReference type="Proteomes" id="UP000694872">
    <property type="component" value="Unplaced"/>
</dbReference>
<dbReference type="RefSeq" id="XP_013163219.1">
    <property type="nucleotide sequence ID" value="XM_013307765.1"/>
</dbReference>
<dbReference type="GO" id="GO:0031012">
    <property type="term" value="C:extracellular matrix"/>
    <property type="evidence" value="ECO:0007669"/>
    <property type="project" value="TreeGrafter"/>
</dbReference>
<sequence length="800" mass="87622">MEPRGYSTSKNKPYWATVVQLAMLIMATNIAADSLQALEQSLGSAYAWTSWSNWGPCSRTCGGGVAVQERECLPRKRKILTNGTIEGSVRIQRADCPGVSRRYHECNTSPCSVGEELQDMRSEQCAAYDGRPFHGRFYSWVPYVDGNVPCMLNCRPVGQQFYASLGIVADGTPCTKPGYRAICVKGVCKAVGRESVLALAANRELRCGRRLVSGLFTRPRLPLGYSHVATVPRGACRLNVSEILPSDNYIALKMTNGSYVINGEFAISTPGTYDAVGARFIYSRVRGLDSIFTLGPIHHPIDIMVLYTVPNPNIKYEYITDSLPGDVKTEEPTTKLSSIDTQGTATAKHTRRHHGYDNYPKFIVDNMHPDVIGLSKENTIAKKGVDENVVGTRRFVWKILSYTHCTRTCGGGIQVGKYRCVEETAEGVDREISPVHCSGSAPSGKRRRCGMISCPPRWRAAAWSPCPTCGPANRTRIVGCVQDHSRGITKVNDDKCSLEKPITSEKCNVPDCPKYSTLESKHVIRLNEDTDTFREGPVYTISVNNSETDLGPEYSLSASAGWLSSDWSQCVGWCVGGGLQTRSVRCSDPSGCSPQISPDVRRNCTAKVTCVPHEGHWFTGEWSSCSAPCGGKQIRGVLCIGETGRHLRDSACKDPKPANERDCGDCAPIWYYSEWSKCVGNCSLKTGVQHRSVVCARGRNGANEGECTAPRPPAHRPCDPICPADSIEAAVLTSPSHRADKYTTTTTSSTTQTSAIDGNDDKDCIDRLSNCALAVQARLCHYMYYIRNCCNSCINIIDIH</sequence>
<evidence type="ECO:0000256" key="7">
    <source>
        <dbReference type="SAM" id="MobiDB-lite"/>
    </source>
</evidence>
<keyword evidence="4" id="KW-0677">Repeat</keyword>
<dbReference type="AlphaFoldDB" id="A0AAJ6Z1H1"/>
<feature type="region of interest" description="Disordered" evidence="7">
    <location>
        <begin position="329"/>
        <end position="352"/>
    </location>
</feature>
<dbReference type="Gene3D" id="2.20.100.10">
    <property type="entry name" value="Thrombospondin type-1 (TSP1) repeat"/>
    <property type="match status" value="2"/>
</dbReference>
<evidence type="ECO:0000256" key="1">
    <source>
        <dbReference type="ARBA" id="ARBA00004613"/>
    </source>
</evidence>
<feature type="disulfide bond" evidence="6">
    <location>
        <begin position="57"/>
        <end position="106"/>
    </location>
</feature>
<dbReference type="KEGG" id="pxu:106114521"/>
<evidence type="ECO:0000313" key="9">
    <source>
        <dbReference type="RefSeq" id="XP_013163219.1"/>
    </source>
</evidence>
<dbReference type="InterPro" id="IPR010909">
    <property type="entry name" value="PLAC"/>
</dbReference>
<evidence type="ECO:0000259" key="8">
    <source>
        <dbReference type="PROSITE" id="PS50900"/>
    </source>
</evidence>